<feature type="compositionally biased region" description="Basic and acidic residues" evidence="1">
    <location>
        <begin position="101"/>
        <end position="114"/>
    </location>
</feature>
<feature type="compositionally biased region" description="Acidic residues" evidence="1">
    <location>
        <begin position="82"/>
        <end position="99"/>
    </location>
</feature>
<gene>
    <name evidence="3" type="ORF">K7862_32420</name>
</gene>
<accession>A0ABS7QGL1</accession>
<name>A0ABS7QGL1_9ACTN</name>
<evidence type="ECO:0000256" key="1">
    <source>
        <dbReference type="SAM" id="MobiDB-lite"/>
    </source>
</evidence>
<feature type="domain" description="DUF5709" evidence="2">
    <location>
        <begin position="107"/>
        <end position="155"/>
    </location>
</feature>
<evidence type="ECO:0000313" key="3">
    <source>
        <dbReference type="EMBL" id="MBY8882305.1"/>
    </source>
</evidence>
<dbReference type="Pfam" id="PF18970">
    <property type="entry name" value="DUF5709"/>
    <property type="match status" value="1"/>
</dbReference>
<evidence type="ECO:0000313" key="4">
    <source>
        <dbReference type="Proteomes" id="UP000778578"/>
    </source>
</evidence>
<feature type="compositionally biased region" description="Basic and acidic residues" evidence="1">
    <location>
        <begin position="148"/>
        <end position="157"/>
    </location>
</feature>
<dbReference type="Proteomes" id="UP000778578">
    <property type="component" value="Unassembled WGS sequence"/>
</dbReference>
<feature type="compositionally biased region" description="Basic and acidic residues" evidence="1">
    <location>
        <begin position="68"/>
        <end position="81"/>
    </location>
</feature>
<dbReference type="RefSeq" id="WP_222968528.1">
    <property type="nucleotide sequence ID" value="NZ_JAINZZ010000068.1"/>
</dbReference>
<keyword evidence="4" id="KW-1185">Reference proteome</keyword>
<feature type="compositionally biased region" description="Acidic residues" evidence="1">
    <location>
        <begin position="21"/>
        <end position="44"/>
    </location>
</feature>
<dbReference type="EMBL" id="JAINZZ010000068">
    <property type="protein sequence ID" value="MBY8882305.1"/>
    <property type="molecule type" value="Genomic_DNA"/>
</dbReference>
<reference evidence="3 4" key="1">
    <citation type="submission" date="2021-08" db="EMBL/GenBank/DDBJ databases">
        <title>WGS of actinomycetes from Thailand.</title>
        <authorList>
            <person name="Thawai C."/>
        </authorList>
    </citation>
    <scope>NUCLEOTIDE SEQUENCE [LARGE SCALE GENOMIC DNA]</scope>
    <source>
        <strain evidence="3 4">PLK6-54</strain>
    </source>
</reference>
<protein>
    <submittedName>
        <fullName evidence="3">DUF5709 domain-containing protein</fullName>
    </submittedName>
</protein>
<comment type="caution">
    <text evidence="3">The sequence shown here is derived from an EMBL/GenBank/DDBJ whole genome shotgun (WGS) entry which is preliminary data.</text>
</comment>
<sequence>MSDGTNGADPFADDAYQPTGADDEQGDANELDMEDAVGEDDYDTILDRGYSPPERPYAVDRPGTTAAEQREGESLDERLSEEVPDDQEQNLDEDADADSESVSHDPEVGDERSGRLVAPNEGLENPVDDDISASDVGIDDASATAEEAAVHEVDDLG</sequence>
<proteinExistence type="predicted"/>
<evidence type="ECO:0000259" key="2">
    <source>
        <dbReference type="Pfam" id="PF18970"/>
    </source>
</evidence>
<organism evidence="3 4">
    <name type="scientific">Actinacidiphila acidipaludis</name>
    <dbReference type="NCBI Taxonomy" id="2873382"/>
    <lineage>
        <taxon>Bacteria</taxon>
        <taxon>Bacillati</taxon>
        <taxon>Actinomycetota</taxon>
        <taxon>Actinomycetes</taxon>
        <taxon>Kitasatosporales</taxon>
        <taxon>Streptomycetaceae</taxon>
        <taxon>Actinacidiphila</taxon>
    </lineage>
</organism>
<dbReference type="InterPro" id="IPR043763">
    <property type="entry name" value="DUF5709"/>
</dbReference>
<feature type="region of interest" description="Disordered" evidence="1">
    <location>
        <begin position="1"/>
        <end position="157"/>
    </location>
</feature>